<gene>
    <name evidence="2" type="ORF">CRU91_00805</name>
</gene>
<dbReference type="Pfam" id="PF04748">
    <property type="entry name" value="Polysacc_deac_2"/>
    <property type="match status" value="1"/>
</dbReference>
<dbReference type="RefSeq" id="WP_113892436.1">
    <property type="nucleotide sequence ID" value="NZ_JANJGA010000002.1"/>
</dbReference>
<dbReference type="InterPro" id="IPR011330">
    <property type="entry name" value="Glyco_hydro/deAcase_b/a-brl"/>
</dbReference>
<dbReference type="Proteomes" id="UP000252669">
    <property type="component" value="Unassembled WGS sequence"/>
</dbReference>
<dbReference type="InterPro" id="IPR006837">
    <property type="entry name" value="Divergent_DAC"/>
</dbReference>
<organism evidence="2 3">
    <name type="scientific">Aliarcobacter vitoriensis</name>
    <dbReference type="NCBI Taxonomy" id="2011099"/>
    <lineage>
        <taxon>Bacteria</taxon>
        <taxon>Pseudomonadati</taxon>
        <taxon>Campylobacterota</taxon>
        <taxon>Epsilonproteobacteria</taxon>
        <taxon>Campylobacterales</taxon>
        <taxon>Arcobacteraceae</taxon>
        <taxon>Aliarcobacter</taxon>
    </lineage>
</organism>
<keyword evidence="1" id="KW-0472">Membrane</keyword>
<dbReference type="EMBL" id="PDKB01000001">
    <property type="protein sequence ID" value="RBQ30215.1"/>
    <property type="molecule type" value="Genomic_DNA"/>
</dbReference>
<name>A0A366MVE1_9BACT</name>
<evidence type="ECO:0000313" key="3">
    <source>
        <dbReference type="Proteomes" id="UP000252669"/>
    </source>
</evidence>
<dbReference type="OrthoDB" id="9784811at2"/>
<protein>
    <recommendedName>
        <fullName evidence="4">Divergent polysaccharide deacetylase</fullName>
    </recommendedName>
</protein>
<evidence type="ECO:0008006" key="4">
    <source>
        <dbReference type="Google" id="ProtNLM"/>
    </source>
</evidence>
<accession>A0A366MVE1</accession>
<feature type="transmembrane region" description="Helical" evidence="1">
    <location>
        <begin position="23"/>
        <end position="45"/>
    </location>
</feature>
<dbReference type="SUPFAM" id="SSF88713">
    <property type="entry name" value="Glycoside hydrolase/deacetylase"/>
    <property type="match status" value="1"/>
</dbReference>
<evidence type="ECO:0000256" key="1">
    <source>
        <dbReference type="SAM" id="Phobius"/>
    </source>
</evidence>
<comment type="caution">
    <text evidence="2">The sequence shown here is derived from an EMBL/GenBank/DDBJ whole genome shotgun (WGS) entry which is preliminary data.</text>
</comment>
<dbReference type="Gene3D" id="3.20.20.370">
    <property type="entry name" value="Glycoside hydrolase/deacetylase"/>
    <property type="match status" value="1"/>
</dbReference>
<sequence length="393" mass="45806">MTKKTRKKRKISPVKKALRKKNLAKNIIIVLLIILSFLAVTYFLFDKDIKNIKIEKSDNILKEKKLYTNEEVMEEVLSNINSSKKDILIDTIKKLDEKEAYEENLKKDIKDDVFKKVEEIEKEEPKKITQEDNKNIEIKEEPVSEIKDEIIEDPKQKKEDKKSLITKKDSFKYDSKSKPKLAIVIDDVVTKTQKDKIINLGYPVTMAFLPPTKGHPESAKIAKNLPFYMIHFPLQASSGFKNFEENTLNITDSYETIEKRVKKLREWYPNAIYTNNHTGSVFTQNYEAMDKLFRALKKYNFIFVDSKTSPNSTAKELSIKYKMPYIVRDVFLDNDRDFVSVKKQLKSAINIAKKNGYAIAIGHPYDITLKVLKESKNLLNEVELIYVNQLPYL</sequence>
<dbReference type="GO" id="GO:0005975">
    <property type="term" value="P:carbohydrate metabolic process"/>
    <property type="evidence" value="ECO:0007669"/>
    <property type="project" value="InterPro"/>
</dbReference>
<dbReference type="CDD" id="cd10936">
    <property type="entry name" value="CE4_DAC2"/>
    <property type="match status" value="1"/>
</dbReference>
<dbReference type="PANTHER" id="PTHR30105">
    <property type="entry name" value="UNCHARACTERIZED YIBQ-RELATED"/>
    <property type="match status" value="1"/>
</dbReference>
<keyword evidence="1" id="KW-0812">Transmembrane</keyword>
<dbReference type="AlphaFoldDB" id="A0A366MVE1"/>
<keyword evidence="3" id="KW-1185">Reference proteome</keyword>
<proteinExistence type="predicted"/>
<dbReference type="PANTHER" id="PTHR30105:SF2">
    <property type="entry name" value="DIVERGENT POLYSACCHARIDE DEACETYLASE SUPERFAMILY"/>
    <property type="match status" value="1"/>
</dbReference>
<evidence type="ECO:0000313" key="2">
    <source>
        <dbReference type="EMBL" id="RBQ30215.1"/>
    </source>
</evidence>
<reference evidence="2 3" key="1">
    <citation type="submission" date="2017-10" db="EMBL/GenBank/DDBJ databases">
        <title>Genomics of the genus Arcobacter.</title>
        <authorList>
            <person name="Perez-Cataluna A."/>
            <person name="Figueras M.J."/>
        </authorList>
    </citation>
    <scope>NUCLEOTIDE SEQUENCE [LARGE SCALE GENOMIC DNA]</scope>
    <source>
        <strain evidence="2 3">CECT 9230</strain>
    </source>
</reference>
<keyword evidence="1" id="KW-1133">Transmembrane helix</keyword>